<dbReference type="NCBIfam" id="NF047593">
    <property type="entry name" value="IS66_ISAeme5_TnpA"/>
    <property type="match status" value="1"/>
</dbReference>
<feature type="coiled-coil region" evidence="1">
    <location>
        <begin position="77"/>
        <end position="108"/>
    </location>
</feature>
<dbReference type="RefSeq" id="WP_280055231.1">
    <property type="nucleotide sequence ID" value="NZ_JAOBYN010000023.1"/>
</dbReference>
<name>A0AA42SUK7_AQUAC</name>
<dbReference type="Proteomes" id="UP001158730">
    <property type="component" value="Unassembled WGS sequence"/>
</dbReference>
<reference evidence="2" key="1">
    <citation type="submission" date="2022-09" db="EMBL/GenBank/DDBJ databases">
        <title>Intensive care unit water sources are persistently colonized with multi-drug resistant bacteria and are the site of extensive horizontal gene transfer of antibiotic resistance genes.</title>
        <authorList>
            <person name="Diorio-Toth L."/>
        </authorList>
    </citation>
    <scope>NUCLEOTIDE SEQUENCE</scope>
    <source>
        <strain evidence="2">GD03990</strain>
    </source>
</reference>
<gene>
    <name evidence="2" type="ORF">N5C05_19835</name>
</gene>
<sequence>MQSTRTPADWKALIEKYDNRPDNQDKEAFCKQEGIEYHNITYWRKKLGLQVRGGGTAKSAPLPAPAVSAGLNVATILAESKRQLIEGRKELEKRKAELLAQIEATEAAIREIDEGLTKLG</sequence>
<accession>A0AA42SUK7</accession>
<evidence type="ECO:0000256" key="1">
    <source>
        <dbReference type="SAM" id="Coils"/>
    </source>
</evidence>
<evidence type="ECO:0000313" key="2">
    <source>
        <dbReference type="EMBL" id="MDH1056999.1"/>
    </source>
</evidence>
<proteinExistence type="predicted"/>
<comment type="caution">
    <text evidence="2">The sequence shown here is derived from an EMBL/GenBank/DDBJ whole genome shotgun (WGS) entry which is preliminary data.</text>
</comment>
<evidence type="ECO:0000313" key="3">
    <source>
        <dbReference type="Proteomes" id="UP001158730"/>
    </source>
</evidence>
<dbReference type="EMBL" id="JAOBYN010000023">
    <property type="protein sequence ID" value="MDH1056999.1"/>
    <property type="molecule type" value="Genomic_DNA"/>
</dbReference>
<protein>
    <recommendedName>
        <fullName evidence="4">Transposase</fullName>
    </recommendedName>
</protein>
<evidence type="ECO:0008006" key="4">
    <source>
        <dbReference type="Google" id="ProtNLM"/>
    </source>
</evidence>
<dbReference type="AlphaFoldDB" id="A0AA42SUK7"/>
<organism evidence="2 3">
    <name type="scientific">Aquipseudomonas alcaligenes</name>
    <name type="common">Pseudomonas alcaligenes</name>
    <dbReference type="NCBI Taxonomy" id="43263"/>
    <lineage>
        <taxon>Bacteria</taxon>
        <taxon>Pseudomonadati</taxon>
        <taxon>Pseudomonadota</taxon>
        <taxon>Gammaproteobacteria</taxon>
        <taxon>Pseudomonadales</taxon>
        <taxon>Pseudomonadaceae</taxon>
        <taxon>Aquipseudomonas</taxon>
    </lineage>
</organism>
<keyword evidence="1" id="KW-0175">Coiled coil</keyword>